<dbReference type="Proteomes" id="UP001212152">
    <property type="component" value="Unassembled WGS sequence"/>
</dbReference>
<evidence type="ECO:0000313" key="3">
    <source>
        <dbReference type="Proteomes" id="UP001212152"/>
    </source>
</evidence>
<name>A0AAD5TNR4_9FUNG</name>
<comment type="caution">
    <text evidence="2">The sequence shown here is derived from an EMBL/GenBank/DDBJ whole genome shotgun (WGS) entry which is preliminary data.</text>
</comment>
<sequence>MPNTDFRFFPETPTRPVRPPGCAPALGGSGGLDSSRKPSLLKQPTHHGFPSFSSLGNTDHRRGPAAATSAGSMRISSSGSHFLRSLTGAKDDDEHDDHPTRVRSSTSSRVPGGMLSAALSDDDEHNNHDDNQRPTLFAPELESPPPSRKFDFPSTPAEEDEDVYGFGDFGQVFVTEEDLDRARQKLSEEEVITPEQSIAKMLDTMRLWSVVEADEEDGECLEQAEGAEIFTDAALCFNFVELGRGALLVDSRDRVVWRGELLALGENTSIYNAPTATPLKRESRTLRWKSTQLTDVRVKDVAGADAKAILALTVSEEHFVQFAFPAGQLDVASACADAIRDAQKRSSVPTIPVSPLLSDGNRVEEATPAQVPAPQTPAPRRLW</sequence>
<feature type="region of interest" description="Disordered" evidence="1">
    <location>
        <begin position="1"/>
        <end position="161"/>
    </location>
</feature>
<dbReference type="EMBL" id="JADGJQ010000018">
    <property type="protein sequence ID" value="KAJ3180041.1"/>
    <property type="molecule type" value="Genomic_DNA"/>
</dbReference>
<accession>A0AAD5TNR4</accession>
<protein>
    <submittedName>
        <fullName evidence="2">Uncharacterized protein</fullName>
    </submittedName>
</protein>
<feature type="compositionally biased region" description="Basic and acidic residues" evidence="1">
    <location>
        <begin position="89"/>
        <end position="100"/>
    </location>
</feature>
<feature type="region of interest" description="Disordered" evidence="1">
    <location>
        <begin position="350"/>
        <end position="383"/>
    </location>
</feature>
<reference evidence="2" key="1">
    <citation type="submission" date="2020-05" db="EMBL/GenBank/DDBJ databases">
        <title>Phylogenomic resolution of chytrid fungi.</title>
        <authorList>
            <person name="Stajich J.E."/>
            <person name="Amses K."/>
            <person name="Simmons R."/>
            <person name="Seto K."/>
            <person name="Myers J."/>
            <person name="Bonds A."/>
            <person name="Quandt C.A."/>
            <person name="Barry K."/>
            <person name="Liu P."/>
            <person name="Grigoriev I."/>
            <person name="Longcore J.E."/>
            <person name="James T.Y."/>
        </authorList>
    </citation>
    <scope>NUCLEOTIDE SEQUENCE</scope>
    <source>
        <strain evidence="2">JEL0379</strain>
    </source>
</reference>
<dbReference type="AlphaFoldDB" id="A0AAD5TNR4"/>
<organism evidence="2 3">
    <name type="scientific">Geranomyces variabilis</name>
    <dbReference type="NCBI Taxonomy" id="109894"/>
    <lineage>
        <taxon>Eukaryota</taxon>
        <taxon>Fungi</taxon>
        <taxon>Fungi incertae sedis</taxon>
        <taxon>Chytridiomycota</taxon>
        <taxon>Chytridiomycota incertae sedis</taxon>
        <taxon>Chytridiomycetes</taxon>
        <taxon>Spizellomycetales</taxon>
        <taxon>Powellomycetaceae</taxon>
        <taxon>Geranomyces</taxon>
    </lineage>
</organism>
<evidence type="ECO:0000313" key="2">
    <source>
        <dbReference type="EMBL" id="KAJ3180041.1"/>
    </source>
</evidence>
<feature type="compositionally biased region" description="Low complexity" evidence="1">
    <location>
        <begin position="69"/>
        <end position="80"/>
    </location>
</feature>
<keyword evidence="3" id="KW-1185">Reference proteome</keyword>
<gene>
    <name evidence="2" type="ORF">HDU87_002264</name>
</gene>
<proteinExistence type="predicted"/>
<evidence type="ECO:0000256" key="1">
    <source>
        <dbReference type="SAM" id="MobiDB-lite"/>
    </source>
</evidence>